<dbReference type="InterPro" id="IPR011066">
    <property type="entry name" value="MscS_channel_C_sf"/>
</dbReference>
<comment type="subcellular location">
    <subcellularLocation>
        <location evidence="1">Cell membrane</location>
        <topology evidence="1">Multi-pass membrane protein</topology>
    </subcellularLocation>
</comment>
<feature type="chain" id="PRO_5016414843" evidence="8">
    <location>
        <begin position="26"/>
        <end position="790"/>
    </location>
</feature>
<feature type="domain" description="Mechanosensitive ion channel MscS C-terminal" evidence="10">
    <location>
        <begin position="699"/>
        <end position="779"/>
    </location>
</feature>
<dbReference type="Gene3D" id="1.10.287.1260">
    <property type="match status" value="1"/>
</dbReference>
<evidence type="ECO:0000256" key="7">
    <source>
        <dbReference type="SAM" id="Phobius"/>
    </source>
</evidence>
<gene>
    <name evidence="11" type="ORF">CDH04_02205</name>
    <name evidence="12" type="ORF">FZC43_02210</name>
</gene>
<keyword evidence="5 7" id="KW-1133">Transmembrane helix</keyword>
<sequence>MKKNNYIIKLLFCFLVVFCSFTSIYASDFSIQQYIKQTAEVMRTSSKLETYVQNSYEQKNLSDEKLSDYKVKLLEQYDKLTSIENALETKIKQTKDSLREYISLDSDKNKGSFELSDNFLYKVVAGNKPSKENHHTEQNYKDIDFDSNIIQKRYQYLVESYLETKQALSYVGDVKKTLSKDLKLILDTRIKIRNRDFFTKGAFLGHYSSWEKGLSQIEYKISFISLLKYLFSIALVFVIYKVCSIAFYISLKLVRLKFSRYRVIISSLSFFLRVFWNVLIATVLVLILGKLFEYHRIEEFFAAYTICVYFILQNSLVIFLRFLKVSPGNRVQIWLKSYVFILMLLIFLQGVNFFSAVTIIQPVFGLYGNIVVTFIISIMQLFIAYIIYFQLGKLTHRNKKLNILRMALIIFSLIYCVLTFMGLNSLATLLMVNFLQIFVVAIISHSMYSVIVMLLHYIASKTLHNKGSQTSLINRLKNQEKETLPEYWVRTIIKMVFIVIAIVISLVILGIPYQEIRDFFYTIFFTGIRVGGTNYFAIAALLKSLLVILIGLSLSKVVERVFAKNILPYTMMGKGTQKAISTAVWYIGLFLSIIFFIASMGISGTALAFIVSGLSVGVGFALQDLMKNFFAGFMMLVERPIRIGDYVMLDGILNEVKKIRLRSTIVQDFNLNTIVVPNSQFMNSSIKNETYNPLSRMNLKISVNLNQDVEQIFELLMSITKTYKGIVNYPEPFVIFEGYSEYTLDFTLRAYCLRVDRLVIESNLRQAIVKEFERLGIEIPINTSKVILEK</sequence>
<dbReference type="OrthoDB" id="9799209at2"/>
<dbReference type="InterPro" id="IPR011014">
    <property type="entry name" value="MscS_channel_TM-2"/>
</dbReference>
<feature type="transmembrane region" description="Helical" evidence="7">
    <location>
        <begin position="301"/>
        <end position="323"/>
    </location>
</feature>
<feature type="signal peptide" evidence="8">
    <location>
        <begin position="1"/>
        <end position="25"/>
    </location>
</feature>
<dbReference type="Pfam" id="PF21082">
    <property type="entry name" value="MS_channel_3rd"/>
    <property type="match status" value="1"/>
</dbReference>
<dbReference type="InterPro" id="IPR049278">
    <property type="entry name" value="MS_channel_C"/>
</dbReference>
<feature type="transmembrane region" description="Helical" evidence="7">
    <location>
        <begin position="335"/>
        <end position="360"/>
    </location>
</feature>
<dbReference type="Proteomes" id="UP000251120">
    <property type="component" value="Chromosome"/>
</dbReference>
<evidence type="ECO:0000313" key="13">
    <source>
        <dbReference type="Proteomes" id="UP000251120"/>
    </source>
</evidence>
<dbReference type="PANTHER" id="PTHR30347">
    <property type="entry name" value="POTASSIUM CHANNEL RELATED"/>
    <property type="match status" value="1"/>
</dbReference>
<dbReference type="Gene3D" id="2.30.30.60">
    <property type="match status" value="1"/>
</dbReference>
<evidence type="ECO:0000256" key="3">
    <source>
        <dbReference type="ARBA" id="ARBA00022475"/>
    </source>
</evidence>
<dbReference type="InterPro" id="IPR023408">
    <property type="entry name" value="MscS_beta-dom_sf"/>
</dbReference>
<dbReference type="RefSeq" id="WP_112869473.1">
    <property type="nucleotide sequence ID" value="NZ_CP021781.1"/>
</dbReference>
<keyword evidence="6 7" id="KW-0472">Membrane</keyword>
<feature type="transmembrane region" description="Helical" evidence="7">
    <location>
        <begin position="606"/>
        <end position="626"/>
    </location>
</feature>
<dbReference type="GO" id="GO:0008381">
    <property type="term" value="F:mechanosensitive monoatomic ion channel activity"/>
    <property type="evidence" value="ECO:0007669"/>
    <property type="project" value="UniProtKB-ARBA"/>
</dbReference>
<dbReference type="KEGG" id="fad:CDH04_02205"/>
<evidence type="ECO:0000256" key="8">
    <source>
        <dbReference type="SAM" id="SignalP"/>
    </source>
</evidence>
<dbReference type="Proteomes" id="UP000681131">
    <property type="component" value="Chromosome"/>
</dbReference>
<dbReference type="Gene3D" id="3.30.70.100">
    <property type="match status" value="1"/>
</dbReference>
<evidence type="ECO:0000256" key="2">
    <source>
        <dbReference type="ARBA" id="ARBA00008017"/>
    </source>
</evidence>
<evidence type="ECO:0000259" key="9">
    <source>
        <dbReference type="Pfam" id="PF00924"/>
    </source>
</evidence>
<keyword evidence="4 7" id="KW-0812">Transmembrane</keyword>
<evidence type="ECO:0000313" key="11">
    <source>
        <dbReference type="EMBL" id="AXA33300.1"/>
    </source>
</evidence>
<feature type="transmembrane region" description="Helical" evidence="7">
    <location>
        <begin position="579"/>
        <end position="600"/>
    </location>
</feature>
<proteinExistence type="inferred from homology"/>
<dbReference type="SUPFAM" id="SSF50182">
    <property type="entry name" value="Sm-like ribonucleoproteins"/>
    <property type="match status" value="1"/>
</dbReference>
<feature type="transmembrane region" description="Helical" evidence="7">
    <location>
        <begin position="263"/>
        <end position="289"/>
    </location>
</feature>
<evidence type="ECO:0000256" key="5">
    <source>
        <dbReference type="ARBA" id="ARBA00022989"/>
    </source>
</evidence>
<dbReference type="SUPFAM" id="SSF82861">
    <property type="entry name" value="Mechanosensitive channel protein MscS (YggB), transmembrane region"/>
    <property type="match status" value="1"/>
</dbReference>
<evidence type="ECO:0000313" key="14">
    <source>
        <dbReference type="Proteomes" id="UP000681131"/>
    </source>
</evidence>
<dbReference type="GO" id="GO:0005886">
    <property type="term" value="C:plasma membrane"/>
    <property type="evidence" value="ECO:0007669"/>
    <property type="project" value="UniProtKB-SubCell"/>
</dbReference>
<evidence type="ECO:0000259" key="10">
    <source>
        <dbReference type="Pfam" id="PF21082"/>
    </source>
</evidence>
<dbReference type="InterPro" id="IPR010920">
    <property type="entry name" value="LSM_dom_sf"/>
</dbReference>
<evidence type="ECO:0000313" key="12">
    <source>
        <dbReference type="EMBL" id="QIW11529.1"/>
    </source>
</evidence>
<feature type="transmembrane region" description="Helical" evidence="7">
    <location>
        <begin position="403"/>
        <end position="423"/>
    </location>
</feature>
<keyword evidence="8" id="KW-0732">Signal</keyword>
<feature type="domain" description="Mechanosensitive ion channel MscS" evidence="9">
    <location>
        <begin position="624"/>
        <end position="689"/>
    </location>
</feature>
<accession>A0A2Z4XX64</accession>
<feature type="transmembrane region" description="Helical" evidence="7">
    <location>
        <begin position="229"/>
        <end position="251"/>
    </location>
</feature>
<dbReference type="InterPro" id="IPR052702">
    <property type="entry name" value="MscS-like_channel"/>
</dbReference>
<evidence type="ECO:0000256" key="1">
    <source>
        <dbReference type="ARBA" id="ARBA00004651"/>
    </source>
</evidence>
<keyword evidence="3" id="KW-1003">Cell membrane</keyword>
<feature type="transmembrane region" description="Helical" evidence="7">
    <location>
        <begin position="366"/>
        <end position="391"/>
    </location>
</feature>
<dbReference type="SUPFAM" id="SSF82689">
    <property type="entry name" value="Mechanosensitive channel protein MscS (YggB), C-terminal domain"/>
    <property type="match status" value="1"/>
</dbReference>
<dbReference type="Pfam" id="PF00924">
    <property type="entry name" value="MS_channel_2nd"/>
    <property type="match status" value="1"/>
</dbReference>
<evidence type="ECO:0000256" key="4">
    <source>
        <dbReference type="ARBA" id="ARBA00022692"/>
    </source>
</evidence>
<reference evidence="11 13" key="1">
    <citation type="submission" date="2017-06" db="EMBL/GenBank/DDBJ databases">
        <title>Complete genome of Francisella adeliensis.</title>
        <authorList>
            <person name="Vallesi A."/>
            <person name="Sjodin A."/>
        </authorList>
    </citation>
    <scope>NUCLEOTIDE SEQUENCE [LARGE SCALE GENOMIC DNA]</scope>
    <source>
        <strain evidence="11 13">FDC440</strain>
    </source>
</reference>
<keyword evidence="14" id="KW-1185">Reference proteome</keyword>
<dbReference type="EMBL" id="CP043424">
    <property type="protein sequence ID" value="QIW11529.1"/>
    <property type="molecule type" value="Genomic_DNA"/>
</dbReference>
<feature type="transmembrane region" description="Helical" evidence="7">
    <location>
        <begin position="491"/>
        <end position="513"/>
    </location>
</feature>
<evidence type="ECO:0000256" key="6">
    <source>
        <dbReference type="ARBA" id="ARBA00023136"/>
    </source>
</evidence>
<dbReference type="InterPro" id="IPR006685">
    <property type="entry name" value="MscS_channel_2nd"/>
</dbReference>
<comment type="similarity">
    <text evidence="2">Belongs to the MscS (TC 1.A.23) family.</text>
</comment>
<feature type="transmembrane region" description="Helical" evidence="7">
    <location>
        <begin position="533"/>
        <end position="558"/>
    </location>
</feature>
<name>A0A2Z4XX64_9GAMM</name>
<dbReference type="AlphaFoldDB" id="A0A2Z4XX64"/>
<feature type="transmembrane region" description="Helical" evidence="7">
    <location>
        <begin position="435"/>
        <end position="459"/>
    </location>
</feature>
<dbReference type="EMBL" id="CP021781">
    <property type="protein sequence ID" value="AXA33300.1"/>
    <property type="molecule type" value="Genomic_DNA"/>
</dbReference>
<dbReference type="PANTHER" id="PTHR30347:SF1">
    <property type="entry name" value="MECHANOSENSITIVE CHANNEL MSCK"/>
    <property type="match status" value="1"/>
</dbReference>
<organism evidence="11 13">
    <name type="scientific">Francisella adeliensis</name>
    <dbReference type="NCBI Taxonomy" id="2007306"/>
    <lineage>
        <taxon>Bacteria</taxon>
        <taxon>Pseudomonadati</taxon>
        <taxon>Pseudomonadota</taxon>
        <taxon>Gammaproteobacteria</taxon>
        <taxon>Thiotrichales</taxon>
        <taxon>Francisellaceae</taxon>
        <taxon>Francisella</taxon>
    </lineage>
</organism>
<protein>
    <submittedName>
        <fullName evidence="12">Mechanosensitive ion channel</fullName>
    </submittedName>
</protein>
<reference evidence="12 14" key="2">
    <citation type="submission" date="2019-08" db="EMBL/GenBank/DDBJ databases">
        <title>Complete genome sequences of Francisella adeliensis (FSC1325 and FSC1326).</title>
        <authorList>
            <person name="Ohrman C."/>
            <person name="Uneklint I."/>
            <person name="Vallesi A."/>
            <person name="Karlsson L."/>
            <person name="Sjodin A."/>
        </authorList>
    </citation>
    <scope>NUCLEOTIDE SEQUENCE [LARGE SCALE GENOMIC DNA]</scope>
    <source>
        <strain evidence="12 14">FSC1325</strain>
    </source>
</reference>